<dbReference type="SUPFAM" id="SSF54106">
    <property type="entry name" value="LysM domain"/>
    <property type="match status" value="2"/>
</dbReference>
<dbReference type="PANTHER" id="PTHR37423">
    <property type="entry name" value="SOLUBLE LYTIC MUREIN TRANSGLYCOSYLASE-RELATED"/>
    <property type="match status" value="1"/>
</dbReference>
<dbReference type="PANTHER" id="PTHR37423:SF2">
    <property type="entry name" value="MEMBRANE-BOUND LYTIC MUREIN TRANSGLYCOSYLASE C"/>
    <property type="match status" value="1"/>
</dbReference>
<dbReference type="SMART" id="SM00257">
    <property type="entry name" value="LysM"/>
    <property type="match status" value="3"/>
</dbReference>
<dbReference type="PROSITE" id="PS51782">
    <property type="entry name" value="LYSM"/>
    <property type="match status" value="1"/>
</dbReference>
<name>A0A382CTW2_9ZZZZ</name>
<dbReference type="SUPFAM" id="SSF53955">
    <property type="entry name" value="Lysozyme-like"/>
    <property type="match status" value="1"/>
</dbReference>
<proteinExistence type="predicted"/>
<dbReference type="EMBL" id="UINC01036005">
    <property type="protein sequence ID" value="SVB29309.1"/>
    <property type="molecule type" value="Genomic_DNA"/>
</dbReference>
<dbReference type="CDD" id="cd00254">
    <property type="entry name" value="LT-like"/>
    <property type="match status" value="1"/>
</dbReference>
<dbReference type="CDD" id="cd00118">
    <property type="entry name" value="LysM"/>
    <property type="match status" value="2"/>
</dbReference>
<dbReference type="InterPro" id="IPR023346">
    <property type="entry name" value="Lysozyme-like_dom_sf"/>
</dbReference>
<dbReference type="AlphaFoldDB" id="A0A382CTW2"/>
<dbReference type="InterPro" id="IPR008258">
    <property type="entry name" value="Transglycosylase_SLT_dom_1"/>
</dbReference>
<protein>
    <recommendedName>
        <fullName evidence="1">LysM domain-containing protein</fullName>
    </recommendedName>
</protein>
<dbReference type="Gene3D" id="1.10.530.10">
    <property type="match status" value="1"/>
</dbReference>
<dbReference type="InterPro" id="IPR036779">
    <property type="entry name" value="LysM_dom_sf"/>
</dbReference>
<organism evidence="2">
    <name type="scientific">marine metagenome</name>
    <dbReference type="NCBI Taxonomy" id="408172"/>
    <lineage>
        <taxon>unclassified sequences</taxon>
        <taxon>metagenomes</taxon>
        <taxon>ecological metagenomes</taxon>
    </lineage>
</organism>
<evidence type="ECO:0000259" key="1">
    <source>
        <dbReference type="PROSITE" id="PS51782"/>
    </source>
</evidence>
<dbReference type="Pfam" id="PF01464">
    <property type="entry name" value="SLT"/>
    <property type="match status" value="1"/>
</dbReference>
<dbReference type="Pfam" id="PF01476">
    <property type="entry name" value="LysM"/>
    <property type="match status" value="3"/>
</dbReference>
<evidence type="ECO:0000313" key="2">
    <source>
        <dbReference type="EMBL" id="SVB29309.1"/>
    </source>
</evidence>
<accession>A0A382CTW2</accession>
<feature type="non-terminal residue" evidence="2">
    <location>
        <position position="359"/>
    </location>
</feature>
<gene>
    <name evidence="2" type="ORF">METZ01_LOCUS182163</name>
</gene>
<reference evidence="2" key="1">
    <citation type="submission" date="2018-05" db="EMBL/GenBank/DDBJ databases">
        <authorList>
            <person name="Lanie J.A."/>
            <person name="Ng W.-L."/>
            <person name="Kazmierczak K.M."/>
            <person name="Andrzejewski T.M."/>
            <person name="Davidsen T.M."/>
            <person name="Wayne K.J."/>
            <person name="Tettelin H."/>
            <person name="Glass J.I."/>
            <person name="Rusch D."/>
            <person name="Podicherti R."/>
            <person name="Tsui H.-C.T."/>
            <person name="Winkler M.E."/>
        </authorList>
    </citation>
    <scope>NUCLEOTIDE SEQUENCE</scope>
</reference>
<sequence length="359" mass="40929">MAANGFKSRCLIIVIGLALLASPSLANAQRVPPPFAADKILPLDEFSPALLGMFRKVMEIESDILEYATQYGVNIDLALAVCLQESGGNRNLRSRAGAQGYFQVMPATFQSLRVDTNIEAGIKYLSQMIKRFNREDYALAGYNAGPGRVRRGRPPLETLQYILSVGQYRNILKLHSRSIRRHASQLRLEELREGDSWWTISQRIGVSVLQLRMHNPFLATRPLQIGQLMSYPTAARSSLLTTRGNDLEYRTRRGDNYLHLAFILEVDRDEFRDMNNLWRLQTLPIGQMLRIPVTWAGKYNEHKVQPDEDLRSVAVAHKSTPWRIIRDNNLFWDEQLKPGTVLKVRPAPPKLAYITYRVA</sequence>
<dbReference type="InterPro" id="IPR018392">
    <property type="entry name" value="LysM"/>
</dbReference>
<dbReference type="Gene3D" id="3.10.350.10">
    <property type="entry name" value="LysM domain"/>
    <property type="match status" value="2"/>
</dbReference>
<feature type="domain" description="LysM" evidence="1">
    <location>
        <begin position="300"/>
        <end position="344"/>
    </location>
</feature>